<sequence length="204" mass="22974">MKKFNARIIVKVLASSEADVIRCSVSVNIALKYGTDKKYLPIDTFILNKLMYNLPTKQLDEKDLNYLYSTTLAYLKFSFPKKIDLANYFLSCLLPEQIIKSVNDTIAQNTIFGWAVSGKMNIKGNASHQLNSYQISLFCDNSIVYPHASRPDLRDNSNVVAFDINSTYNDETGIRRHAGDLDSSKNENIRGIKPAPTLSPKRAL</sequence>
<feature type="compositionally biased region" description="Basic and acidic residues" evidence="1">
    <location>
        <begin position="175"/>
        <end position="190"/>
    </location>
</feature>
<keyword evidence="3" id="KW-1185">Reference proteome</keyword>
<dbReference type="OrthoDB" id="8069719at2759"/>
<evidence type="ECO:0000256" key="1">
    <source>
        <dbReference type="SAM" id="MobiDB-lite"/>
    </source>
</evidence>
<gene>
    <name evidence="2" type="ORF">NPIL_513801</name>
</gene>
<protein>
    <submittedName>
        <fullName evidence="2">Uncharacterized protein</fullName>
    </submittedName>
</protein>
<dbReference type="AlphaFoldDB" id="A0A8X6PLD2"/>
<organism evidence="2 3">
    <name type="scientific">Nephila pilipes</name>
    <name type="common">Giant wood spider</name>
    <name type="synonym">Nephila maculata</name>
    <dbReference type="NCBI Taxonomy" id="299642"/>
    <lineage>
        <taxon>Eukaryota</taxon>
        <taxon>Metazoa</taxon>
        <taxon>Ecdysozoa</taxon>
        <taxon>Arthropoda</taxon>
        <taxon>Chelicerata</taxon>
        <taxon>Arachnida</taxon>
        <taxon>Araneae</taxon>
        <taxon>Araneomorphae</taxon>
        <taxon>Entelegynae</taxon>
        <taxon>Araneoidea</taxon>
        <taxon>Nephilidae</taxon>
        <taxon>Nephila</taxon>
    </lineage>
</organism>
<accession>A0A8X6PLD2</accession>
<comment type="caution">
    <text evidence="2">The sequence shown here is derived from an EMBL/GenBank/DDBJ whole genome shotgun (WGS) entry which is preliminary data.</text>
</comment>
<reference evidence="2" key="1">
    <citation type="submission" date="2020-08" db="EMBL/GenBank/DDBJ databases">
        <title>Multicomponent nature underlies the extraordinary mechanical properties of spider dragline silk.</title>
        <authorList>
            <person name="Kono N."/>
            <person name="Nakamura H."/>
            <person name="Mori M."/>
            <person name="Yoshida Y."/>
            <person name="Ohtoshi R."/>
            <person name="Malay A.D."/>
            <person name="Moran D.A.P."/>
            <person name="Tomita M."/>
            <person name="Numata K."/>
            <person name="Arakawa K."/>
        </authorList>
    </citation>
    <scope>NUCLEOTIDE SEQUENCE</scope>
</reference>
<proteinExistence type="predicted"/>
<feature type="region of interest" description="Disordered" evidence="1">
    <location>
        <begin position="175"/>
        <end position="204"/>
    </location>
</feature>
<name>A0A8X6PLD2_NEPPI</name>
<dbReference type="EMBL" id="BMAW01020909">
    <property type="protein sequence ID" value="GFT70651.1"/>
    <property type="molecule type" value="Genomic_DNA"/>
</dbReference>
<evidence type="ECO:0000313" key="2">
    <source>
        <dbReference type="EMBL" id="GFT70651.1"/>
    </source>
</evidence>
<dbReference type="Proteomes" id="UP000887013">
    <property type="component" value="Unassembled WGS sequence"/>
</dbReference>
<evidence type="ECO:0000313" key="3">
    <source>
        <dbReference type="Proteomes" id="UP000887013"/>
    </source>
</evidence>